<keyword evidence="2" id="KW-1133">Transmembrane helix</keyword>
<feature type="compositionally biased region" description="Low complexity" evidence="1">
    <location>
        <begin position="537"/>
        <end position="558"/>
    </location>
</feature>
<dbReference type="GO" id="GO:0016020">
    <property type="term" value="C:membrane"/>
    <property type="evidence" value="ECO:0007669"/>
    <property type="project" value="InterPro"/>
</dbReference>
<feature type="transmembrane region" description="Helical" evidence="2">
    <location>
        <begin position="1175"/>
        <end position="1195"/>
    </location>
</feature>
<feature type="transmembrane region" description="Helical" evidence="2">
    <location>
        <begin position="1294"/>
        <end position="1316"/>
    </location>
</feature>
<dbReference type="PANTHER" id="PTHR38426">
    <property type="entry name" value="MAINTENANCE OF TELOMERE CAPPING PROTEIN 4"/>
    <property type="match status" value="1"/>
</dbReference>
<dbReference type="Pfam" id="PF14703">
    <property type="entry name" value="PHM7_cyt"/>
    <property type="match status" value="1"/>
</dbReference>
<feature type="transmembrane region" description="Helical" evidence="2">
    <location>
        <begin position="1336"/>
        <end position="1356"/>
    </location>
</feature>
<feature type="domain" description="10TM putative phosphate transporter extracellular tail" evidence="4">
    <location>
        <begin position="1940"/>
        <end position="2032"/>
    </location>
</feature>
<dbReference type="Proteomes" id="UP000800094">
    <property type="component" value="Unassembled WGS sequence"/>
</dbReference>
<feature type="transmembrane region" description="Helical" evidence="2">
    <location>
        <begin position="1859"/>
        <end position="1880"/>
    </location>
</feature>
<evidence type="ECO:0000313" key="7">
    <source>
        <dbReference type="EMBL" id="KAF2254904.1"/>
    </source>
</evidence>
<evidence type="ECO:0000259" key="4">
    <source>
        <dbReference type="Pfam" id="PF12621"/>
    </source>
</evidence>
<reference evidence="7" key="1">
    <citation type="journal article" date="2020" name="Stud. Mycol.">
        <title>101 Dothideomycetes genomes: a test case for predicting lifestyles and emergence of pathogens.</title>
        <authorList>
            <person name="Haridas S."/>
            <person name="Albert R."/>
            <person name="Binder M."/>
            <person name="Bloem J."/>
            <person name="Labutti K."/>
            <person name="Salamov A."/>
            <person name="Andreopoulos B."/>
            <person name="Baker S."/>
            <person name="Barry K."/>
            <person name="Bills G."/>
            <person name="Bluhm B."/>
            <person name="Cannon C."/>
            <person name="Castanera R."/>
            <person name="Culley D."/>
            <person name="Daum C."/>
            <person name="Ezra D."/>
            <person name="Gonzalez J."/>
            <person name="Henrissat B."/>
            <person name="Kuo A."/>
            <person name="Liang C."/>
            <person name="Lipzen A."/>
            <person name="Lutzoni F."/>
            <person name="Magnuson J."/>
            <person name="Mondo S."/>
            <person name="Nolan M."/>
            <person name="Ohm R."/>
            <person name="Pangilinan J."/>
            <person name="Park H.-J."/>
            <person name="Ramirez L."/>
            <person name="Alfaro M."/>
            <person name="Sun H."/>
            <person name="Tritt A."/>
            <person name="Yoshinaga Y."/>
            <person name="Zwiers L.-H."/>
            <person name="Turgeon B."/>
            <person name="Goodwin S."/>
            <person name="Spatafora J."/>
            <person name="Crous P."/>
            <person name="Grigoriev I."/>
        </authorList>
    </citation>
    <scope>NUCLEOTIDE SEQUENCE</scope>
    <source>
        <strain evidence="7">CBS 122368</strain>
    </source>
</reference>
<feature type="transmembrane region" description="Helical" evidence="2">
    <location>
        <begin position="1583"/>
        <end position="1607"/>
    </location>
</feature>
<feature type="compositionally biased region" description="Basic and acidic residues" evidence="1">
    <location>
        <begin position="784"/>
        <end position="797"/>
    </location>
</feature>
<feature type="region of interest" description="Disordered" evidence="1">
    <location>
        <begin position="400"/>
        <end position="425"/>
    </location>
</feature>
<dbReference type="Pfam" id="PF12621">
    <property type="entry name" value="PHM7_ext"/>
    <property type="match status" value="1"/>
</dbReference>
<feature type="domain" description="CSC1/OSCA1-like 7TM region" evidence="3">
    <location>
        <begin position="1581"/>
        <end position="1850"/>
    </location>
</feature>
<feature type="transmembrane region" description="Helical" evidence="2">
    <location>
        <begin position="1780"/>
        <end position="1808"/>
    </location>
</feature>
<feature type="domain" description="CSC1/OSCA1-like N-terminal transmembrane" evidence="5">
    <location>
        <begin position="1209"/>
        <end position="1358"/>
    </location>
</feature>
<feature type="compositionally biased region" description="Polar residues" evidence="1">
    <location>
        <begin position="52"/>
        <end position="68"/>
    </location>
</feature>
<protein>
    <submittedName>
        <fullName evidence="7">DUF221-domain-containing protein</fullName>
    </submittedName>
</protein>
<dbReference type="InterPro" id="IPR027815">
    <property type="entry name" value="CSC1/OSCA1-like_cyt"/>
</dbReference>
<accession>A0A6A6IWY4</accession>
<feature type="compositionally biased region" description="Basic and acidic residues" evidence="1">
    <location>
        <begin position="914"/>
        <end position="940"/>
    </location>
</feature>
<keyword evidence="2" id="KW-0472">Membrane</keyword>
<feature type="region of interest" description="Disordered" evidence="1">
    <location>
        <begin position="1"/>
        <end position="184"/>
    </location>
</feature>
<dbReference type="EMBL" id="ML987190">
    <property type="protein sequence ID" value="KAF2254904.1"/>
    <property type="molecule type" value="Genomic_DNA"/>
</dbReference>
<feature type="compositionally biased region" description="Polar residues" evidence="1">
    <location>
        <begin position="415"/>
        <end position="424"/>
    </location>
</feature>
<feature type="compositionally biased region" description="Basic and acidic residues" evidence="1">
    <location>
        <begin position="709"/>
        <end position="740"/>
    </location>
</feature>
<dbReference type="InterPro" id="IPR032880">
    <property type="entry name" value="CSC1/OSCA1-like_N"/>
</dbReference>
<dbReference type="Pfam" id="PF02714">
    <property type="entry name" value="RSN1_7TM"/>
    <property type="match status" value="1"/>
</dbReference>
<dbReference type="RefSeq" id="XP_033689908.1">
    <property type="nucleotide sequence ID" value="XM_033823182.1"/>
</dbReference>
<gene>
    <name evidence="7" type="ORF">BU26DRAFT_416930</name>
</gene>
<evidence type="ECO:0000259" key="6">
    <source>
        <dbReference type="Pfam" id="PF14703"/>
    </source>
</evidence>
<feature type="compositionally biased region" description="Polar residues" evidence="1">
    <location>
        <begin position="890"/>
        <end position="899"/>
    </location>
</feature>
<evidence type="ECO:0000313" key="8">
    <source>
        <dbReference type="Proteomes" id="UP000800094"/>
    </source>
</evidence>
<dbReference type="GeneID" id="54576512"/>
<feature type="region of interest" description="Disordered" evidence="1">
    <location>
        <begin position="459"/>
        <end position="1002"/>
    </location>
</feature>
<feature type="compositionally biased region" description="Basic residues" evidence="1">
    <location>
        <begin position="1447"/>
        <end position="1456"/>
    </location>
</feature>
<feature type="region of interest" description="Disordered" evidence="1">
    <location>
        <begin position="1447"/>
        <end position="1470"/>
    </location>
</feature>
<dbReference type="InterPro" id="IPR038769">
    <property type="entry name" value="MTC4"/>
</dbReference>
<feature type="compositionally biased region" description="Polar residues" evidence="1">
    <location>
        <begin position="865"/>
        <end position="878"/>
    </location>
</feature>
<dbReference type="OrthoDB" id="1076608at2759"/>
<feature type="compositionally biased region" description="Basic and acidic residues" evidence="1">
    <location>
        <begin position="146"/>
        <end position="175"/>
    </location>
</feature>
<feature type="transmembrane region" description="Helical" evidence="2">
    <location>
        <begin position="1207"/>
        <end position="1231"/>
    </location>
</feature>
<feature type="transmembrane region" description="Helical" evidence="2">
    <location>
        <begin position="1828"/>
        <end position="1852"/>
    </location>
</feature>
<keyword evidence="8" id="KW-1185">Reference proteome</keyword>
<feature type="compositionally biased region" description="Low complexity" evidence="1">
    <location>
        <begin position="943"/>
        <end position="953"/>
    </location>
</feature>
<name>A0A6A6IWY4_9PLEO</name>
<feature type="compositionally biased region" description="Basic and acidic residues" evidence="1">
    <location>
        <begin position="809"/>
        <end position="828"/>
    </location>
</feature>
<keyword evidence="2" id="KW-0812">Transmembrane</keyword>
<evidence type="ECO:0000256" key="2">
    <source>
        <dbReference type="SAM" id="Phobius"/>
    </source>
</evidence>
<evidence type="ECO:0000259" key="3">
    <source>
        <dbReference type="Pfam" id="PF02714"/>
    </source>
</evidence>
<evidence type="ECO:0000256" key="1">
    <source>
        <dbReference type="SAM" id="MobiDB-lite"/>
    </source>
</evidence>
<organism evidence="7 8">
    <name type="scientific">Trematosphaeria pertusa</name>
    <dbReference type="NCBI Taxonomy" id="390896"/>
    <lineage>
        <taxon>Eukaryota</taxon>
        <taxon>Fungi</taxon>
        <taxon>Dikarya</taxon>
        <taxon>Ascomycota</taxon>
        <taxon>Pezizomycotina</taxon>
        <taxon>Dothideomycetes</taxon>
        <taxon>Pleosporomycetidae</taxon>
        <taxon>Pleosporales</taxon>
        <taxon>Massarineae</taxon>
        <taxon>Trematosphaeriaceae</taxon>
        <taxon>Trematosphaeria</taxon>
    </lineage>
</organism>
<proteinExistence type="predicted"/>
<evidence type="ECO:0000259" key="5">
    <source>
        <dbReference type="Pfam" id="PF13967"/>
    </source>
</evidence>
<feature type="compositionally biased region" description="Polar residues" evidence="1">
    <location>
        <begin position="983"/>
        <end position="995"/>
    </location>
</feature>
<dbReference type="Pfam" id="PF13967">
    <property type="entry name" value="RSN1_TM"/>
    <property type="match status" value="1"/>
</dbReference>
<dbReference type="PANTHER" id="PTHR38426:SF1">
    <property type="entry name" value="MAINTENANCE OF TELOMERE CAPPING PROTEIN 4"/>
    <property type="match status" value="1"/>
</dbReference>
<dbReference type="InterPro" id="IPR022257">
    <property type="entry name" value="PHM7_ext"/>
</dbReference>
<dbReference type="InterPro" id="IPR003864">
    <property type="entry name" value="CSC1/OSCA1-like_7TM"/>
</dbReference>
<sequence>MSAPSSDGRHSVSSEPSAASSHTLNSRHSGAFVDNVQGSASQRPSPARSRHNSGAENGALNTGSSLSIEATEEQDFAHRRQRNRRSAGFLLDSSFAGGPRSRQPYNSPHTEDKKGKRSSFHSHGSVKNGREARLELGSGASTRSPLSREVRITDQDGADRNLRDDSANVQEDGRAPRPAFDPNQIVHMALNLSESRKRNLSAGQLLVPPPQVSSGAPQDGSFRSCGAGSSLRQYLNEQRRASRNISPVGGRSSPSGMRYMSSSVQRSGSLFIQGRPFDPSDATLARRDKARAFFELRMEYLRLLDFLPPLKPDSSAPGNFTVTANNMPGSPHAQLTRIPSYAGKQYELGRPYNPLQFLRNRRTRARERKTLDHPPEEFTDVNLVRDWVDRVERAATYPDYRQQDGVSLPELHGNHGTQSAPTKSSRPHMVWMFTAEELLADAHWLEIGDNKTVIEDRHGRKVFPPKEPQKQDFLQPRASKEYPEKRRKSWADGLPGVAADPATGDESDGASERGRKRRLLPTFRAESPRQKKHVRGSSSQQSRSYSNSSDSDSDAQQQRSRKPRRVIDVNNNTGPLELRMRELMEEEAKEAQTKSKSPAIFTPDTPDKWGRVQEGAPDNYAPRSSLEVPGSANGSTNANASFGLKLPPKNRTDPALSIDPSKEPRCSFDDLDSTAPSTPVHPRPFPHIGTDLSPPPSRDGSVTRKPRKGRLDIFRSDDSTKGAKHEHKADFDSTSSDKKLSSRQASEDTEEGNGFGSTIWAAPGAVKNLLGHRKNDSVSSLQSPEKEPKKEAKEPKEPPSAVTRFFKGVKSEGSKVGEFIFRRDRPPEDSETDTASDRNIAIASDSDSDGGFGVREGRHRPDLARSTTAQTAGSVTSKRNGHYHLELPSFRSSTLTQNPEDPAYATDSYVPDHPITRQARDRANSRSPRFDRLAPPRMDLHGISASSPSSPSRSQERISKILARPGGVGHGGLPHTALADAQASDTNRQRSSSRPTLEGKRHWSITDEDEKILHRKVTPTIIAQADVARVRALFLCSGIKAKEIARRAHAVRPRSQPAPFLVRAAKTANAELIPVSKKEEHVLAARILVRFLESSTQALQASAEEFRDSTVKELASMITTLKSRVESDLFPRVRNSADEAVKITSEVSSNAPLSVKQISDEVDRMLRMRRRRMRWSVLSSGGGGWVGNGSFGAWANKPKPRGSANNLSAVLSAFVPTWLTACLFVGIFVAIRHRFPKIYSPRTYIGTIPEKDRTPSATRSYFDWAHTLRVVPDKFTLYHESLDSYLYLRFLRTLIFICVVGCCITWPILMPINATGGGNSSQLDKISIGNVEEKRFLYAHAVVAWVFFGLVMFTVARERLWLIGLRQAWNLSKPNAKRLSSRVVLFLSAPTAALDEGNMQRYFGGEAVRVWPATKTEKLQSLVSDRNAKVEELEAAEIALIQSVNKKGRKNGKKRNGSTPSYDSLPDDLKKSLRPTHILKTQQPVGKRVDSIDWLREQIKSKEADIEKARESNESVDSHGGAAAVFVEFRTQAAAQTAYQQLASAEILAFTPRYTGIMPGEVIWSNLTLKPARRISQEGMATALVVATIVFWSIPVSFVGVFSNVAYLAKRYEWLSWLDNLPEPVKGLLTGLVPPTLLSLLSSWVPKIFRSIFKSFGESTNTSAELKVLKWYFVFQVLQVFLVNTIASGATAVVSQIANNPASIPTLLAEKLPSASNSYLTYFIVQGLTSASDNFLNYSDLLSYLFFDYFFDKTPRQKYNSYTRLKGIQWGKVFPKYGNFVIIALAYSCVAPLVMGFAAVGLAIFYLSYKYMLLYTVQPKVDTKGQCYTIALQQILTGIYIAELCLIGLFGLRKATGPSIMTAILFVVTVLFNATTNRYFAPLEQFLPADLALESEEDEQAPLLSSAEEGEAPQHTDSHIQRLGSHVRAPSQIVSPLARFFEPHVFASHKAMKAWLKEGGEFDEDDVPEYSEDDIKKAYLNPAFTSSTPVIWLARDGMGVSKTEVRENEKEGLKSSDEGAWIDEKGKLRWKAEDFAEVPIFKQGIKW</sequence>
<feature type="domain" description="CSC1/OSCA1-like cytosolic" evidence="6">
    <location>
        <begin position="1381"/>
        <end position="1566"/>
    </location>
</feature>